<dbReference type="PANTHER" id="PTHR13134">
    <property type="entry name" value="TRAFFICKING PROTEIN PARTICLE COMPLEX SUBUNIT 13"/>
    <property type="match status" value="1"/>
</dbReference>
<feature type="domain" description="Trafficking protein particle complex subunit 13 middle" evidence="3">
    <location>
        <begin position="190"/>
        <end position="326"/>
    </location>
</feature>
<proteinExistence type="predicted"/>
<feature type="domain" description="Trafficking protein particle complex subunit 13 N-terminal" evidence="2">
    <location>
        <begin position="7"/>
        <end position="185"/>
    </location>
</feature>
<dbReference type="PANTHER" id="PTHR13134:SF3">
    <property type="entry name" value="TRAFFICKING PROTEIN PARTICLE COMPLEX SUBUNIT 13"/>
    <property type="match status" value="1"/>
</dbReference>
<dbReference type="STRING" id="933852.A0A0C2X254"/>
<dbReference type="InterPro" id="IPR055429">
    <property type="entry name" value="TRAPPC13_M"/>
</dbReference>
<evidence type="ECO:0000313" key="5">
    <source>
        <dbReference type="Proteomes" id="UP000054097"/>
    </source>
</evidence>
<keyword evidence="5" id="KW-1185">Reference proteome</keyword>
<reference evidence="5" key="2">
    <citation type="submission" date="2015-01" db="EMBL/GenBank/DDBJ databases">
        <title>Evolutionary Origins and Diversification of the Mycorrhizal Mutualists.</title>
        <authorList>
            <consortium name="DOE Joint Genome Institute"/>
            <consortium name="Mycorrhizal Genomics Consortium"/>
            <person name="Kohler A."/>
            <person name="Kuo A."/>
            <person name="Nagy L.G."/>
            <person name="Floudas D."/>
            <person name="Copeland A."/>
            <person name="Barry K.W."/>
            <person name="Cichocki N."/>
            <person name="Veneault-Fourrey C."/>
            <person name="LaButti K."/>
            <person name="Lindquist E.A."/>
            <person name="Lipzen A."/>
            <person name="Lundell T."/>
            <person name="Morin E."/>
            <person name="Murat C."/>
            <person name="Riley R."/>
            <person name="Ohm R."/>
            <person name="Sun H."/>
            <person name="Tunlid A."/>
            <person name="Henrissat B."/>
            <person name="Grigoriev I.V."/>
            <person name="Hibbett D.S."/>
            <person name="Martin F."/>
        </authorList>
    </citation>
    <scope>NUCLEOTIDE SEQUENCE [LARGE SCALE GENOMIC DNA]</scope>
    <source>
        <strain evidence="5">MAFF 305830</strain>
    </source>
</reference>
<feature type="region of interest" description="Disordered" evidence="1">
    <location>
        <begin position="554"/>
        <end position="574"/>
    </location>
</feature>
<evidence type="ECO:0008006" key="6">
    <source>
        <dbReference type="Google" id="ProtNLM"/>
    </source>
</evidence>
<dbReference type="Proteomes" id="UP000054097">
    <property type="component" value="Unassembled WGS sequence"/>
</dbReference>
<feature type="compositionally biased region" description="Low complexity" evidence="1">
    <location>
        <begin position="349"/>
        <end position="374"/>
    </location>
</feature>
<dbReference type="EMBL" id="KN824280">
    <property type="protein sequence ID" value="KIM32333.1"/>
    <property type="molecule type" value="Genomic_DNA"/>
</dbReference>
<feature type="region of interest" description="Disordered" evidence="1">
    <location>
        <begin position="494"/>
        <end position="531"/>
    </location>
</feature>
<dbReference type="AlphaFoldDB" id="A0A0C2X254"/>
<evidence type="ECO:0000313" key="4">
    <source>
        <dbReference type="EMBL" id="KIM32333.1"/>
    </source>
</evidence>
<dbReference type="InterPro" id="IPR010378">
    <property type="entry name" value="TRAPPC13"/>
</dbReference>
<sequence>MDANGGHLLALKVMRISRPKLAGQWQPFVAESTAFDAYNASSATSMQYLPADTSIIPSTVRDFSALSPNLSLPSSFGSISLGETFASCLCITNQTHYEIEGVQLRVEMQSASSKAVLLEMGGPDHKLAPSGTLEGVVQSDIKELGQHTLTCIVHYRCPPGVRPVASDDPSDPRAQLFRKHYRFPVSNPFSVKTKVHAPRSPTALMSRVEREKVFLEVHVQNLTQEPLWFERLDFKPVDGWTAVDGNKLDPSTSSSRSRGFYGPGSLVQPQDTFQYVYILSPAVIPSFPSKPAPGSVIPLGRLDMAWRSNFGEPGRLLTSMLSRKVPAAPPVQAPSALPPHLQRAMTQIPRSHSPTITHSSSASVSGSRPSSPVPYKSRQPNRPQTPVQALPPPAALPTDVEVDLVVDEILESDIRMEEPFSIRFTATAAAFVHQSRKRSLSLAIQHVVYSRPKSSTPGPVNTTAGRHVVGQLHAHSPTPSGASTPRVLSVDLHPSLVTSPNTHSARKRGSKSTNIILPSPYSEEPPAGTDYHPPIGTGRIEFLGNSLLKLPPFELTSNSEPANATTGSKSPDTLGKRIASQAFVLNFLPIKKGHANVGGIRVLLLTDEEVDETTSESATPTTGDDRTQVQIVEAPWRTNHDPRPAKVLHEWPVVAEVWVASG</sequence>
<dbReference type="HOGENOM" id="CLU_390303_0_0_1"/>
<dbReference type="GO" id="GO:1990072">
    <property type="term" value="C:TRAPPIII protein complex"/>
    <property type="evidence" value="ECO:0007669"/>
    <property type="project" value="TreeGrafter"/>
</dbReference>
<reference evidence="4 5" key="1">
    <citation type="submission" date="2014-04" db="EMBL/GenBank/DDBJ databases">
        <authorList>
            <consortium name="DOE Joint Genome Institute"/>
            <person name="Kuo A."/>
            <person name="Zuccaro A."/>
            <person name="Kohler A."/>
            <person name="Nagy L.G."/>
            <person name="Floudas D."/>
            <person name="Copeland A."/>
            <person name="Barry K.W."/>
            <person name="Cichocki N."/>
            <person name="Veneault-Fourrey C."/>
            <person name="LaButti K."/>
            <person name="Lindquist E.A."/>
            <person name="Lipzen A."/>
            <person name="Lundell T."/>
            <person name="Morin E."/>
            <person name="Murat C."/>
            <person name="Sun H."/>
            <person name="Tunlid A."/>
            <person name="Henrissat B."/>
            <person name="Grigoriev I.V."/>
            <person name="Hibbett D.S."/>
            <person name="Martin F."/>
            <person name="Nordberg H.P."/>
            <person name="Cantor M.N."/>
            <person name="Hua S.X."/>
        </authorList>
    </citation>
    <scope>NUCLEOTIDE SEQUENCE [LARGE SCALE GENOMIC DNA]</scope>
    <source>
        <strain evidence="4 5">MAFF 305830</strain>
    </source>
</reference>
<feature type="compositionally biased region" description="Polar residues" evidence="1">
    <location>
        <begin position="555"/>
        <end position="571"/>
    </location>
</feature>
<protein>
    <recommendedName>
        <fullName evidence="6">DUF974-domain-containing protein</fullName>
    </recommendedName>
</protein>
<accession>A0A0C2X254</accession>
<feature type="region of interest" description="Disordered" evidence="1">
    <location>
        <begin position="348"/>
        <end position="395"/>
    </location>
</feature>
<dbReference type="Pfam" id="PF06159">
    <property type="entry name" value="TRAPPC13_N"/>
    <property type="match status" value="1"/>
</dbReference>
<organism evidence="4 5">
    <name type="scientific">Serendipita vermifera MAFF 305830</name>
    <dbReference type="NCBI Taxonomy" id="933852"/>
    <lineage>
        <taxon>Eukaryota</taxon>
        <taxon>Fungi</taxon>
        <taxon>Dikarya</taxon>
        <taxon>Basidiomycota</taxon>
        <taxon>Agaricomycotina</taxon>
        <taxon>Agaricomycetes</taxon>
        <taxon>Sebacinales</taxon>
        <taxon>Serendipitaceae</taxon>
        <taxon>Serendipita</taxon>
    </lineage>
</organism>
<dbReference type="Pfam" id="PF23647">
    <property type="entry name" value="TRAPPC13_M"/>
    <property type="match status" value="1"/>
</dbReference>
<gene>
    <name evidence="4" type="ORF">M408DRAFT_20647</name>
</gene>
<dbReference type="OrthoDB" id="10250284at2759"/>
<name>A0A0C2X254_SERVB</name>
<evidence type="ECO:0000256" key="1">
    <source>
        <dbReference type="SAM" id="MobiDB-lite"/>
    </source>
</evidence>
<dbReference type="InterPro" id="IPR055427">
    <property type="entry name" value="TRAPPC13_N"/>
</dbReference>
<evidence type="ECO:0000259" key="3">
    <source>
        <dbReference type="Pfam" id="PF23647"/>
    </source>
</evidence>
<evidence type="ECO:0000259" key="2">
    <source>
        <dbReference type="Pfam" id="PF06159"/>
    </source>
</evidence>